<keyword evidence="1" id="KW-0812">Transmembrane</keyword>
<comment type="caution">
    <text evidence="2">The sequence shown here is derived from an EMBL/GenBank/DDBJ whole genome shotgun (WGS) entry which is preliminary data.</text>
</comment>
<name>A0A2T0T9P5_9PSEU</name>
<feature type="transmembrane region" description="Helical" evidence="1">
    <location>
        <begin position="103"/>
        <end position="123"/>
    </location>
</feature>
<reference evidence="2 3" key="1">
    <citation type="submission" date="2018-03" db="EMBL/GenBank/DDBJ databases">
        <title>Genomic Encyclopedia of Archaeal and Bacterial Type Strains, Phase II (KMG-II): from individual species to whole genera.</title>
        <authorList>
            <person name="Goeker M."/>
        </authorList>
    </citation>
    <scope>NUCLEOTIDE SEQUENCE [LARGE SCALE GENOMIC DNA]</scope>
    <source>
        <strain evidence="2 3">DSM 44720</strain>
    </source>
</reference>
<keyword evidence="1" id="KW-0472">Membrane</keyword>
<dbReference type="PANTHER" id="PTHR32251:SF17">
    <property type="entry name" value="STEROID 5-ALPHA REDUCTASE C-TERMINAL DOMAIN-CONTAINING PROTEIN"/>
    <property type="match status" value="1"/>
</dbReference>
<keyword evidence="1" id="KW-1133">Transmembrane helix</keyword>
<dbReference type="Pfam" id="PF06966">
    <property type="entry name" value="DUF1295"/>
    <property type="match status" value="1"/>
</dbReference>
<feature type="transmembrane region" description="Helical" evidence="1">
    <location>
        <begin position="6"/>
        <end position="27"/>
    </location>
</feature>
<proteinExistence type="predicted"/>
<feature type="transmembrane region" description="Helical" evidence="1">
    <location>
        <begin position="39"/>
        <end position="57"/>
    </location>
</feature>
<organism evidence="2 3">
    <name type="scientific">Umezawaea tangerina</name>
    <dbReference type="NCBI Taxonomy" id="84725"/>
    <lineage>
        <taxon>Bacteria</taxon>
        <taxon>Bacillati</taxon>
        <taxon>Actinomycetota</taxon>
        <taxon>Actinomycetes</taxon>
        <taxon>Pseudonocardiales</taxon>
        <taxon>Pseudonocardiaceae</taxon>
        <taxon>Umezawaea</taxon>
    </lineage>
</organism>
<protein>
    <submittedName>
        <fullName evidence="2">Steroid 5-alpha reductase family enzyme</fullName>
    </submittedName>
</protein>
<evidence type="ECO:0000313" key="3">
    <source>
        <dbReference type="Proteomes" id="UP000239494"/>
    </source>
</evidence>
<feature type="transmembrane region" description="Helical" evidence="1">
    <location>
        <begin position="185"/>
        <end position="203"/>
    </location>
</feature>
<dbReference type="Gene3D" id="1.20.120.1630">
    <property type="match status" value="1"/>
</dbReference>
<evidence type="ECO:0000256" key="1">
    <source>
        <dbReference type="SAM" id="Phobius"/>
    </source>
</evidence>
<gene>
    <name evidence="2" type="ORF">CLV43_104190</name>
</gene>
<feature type="transmembrane region" description="Helical" evidence="1">
    <location>
        <begin position="135"/>
        <end position="153"/>
    </location>
</feature>
<dbReference type="PANTHER" id="PTHR32251">
    <property type="entry name" value="3-OXO-5-ALPHA-STEROID 4-DEHYDROGENASE"/>
    <property type="match status" value="1"/>
</dbReference>
<dbReference type="GO" id="GO:0016020">
    <property type="term" value="C:membrane"/>
    <property type="evidence" value="ECO:0007669"/>
    <property type="project" value="TreeGrafter"/>
</dbReference>
<accession>A0A2T0T9P5</accession>
<sequence length="259" mass="28691">MNAGAFGLNVLFTGIFVVVLVSALFTAAKARGRYDVVDVFWGVGFAIISVATLLIAGPTPRGLLVALLTVVWGVRLGVHIHLRNHGKDEDPRYVAILKRRGVLGMYRVYLTQAVIMILVSLPVQAASYETAPIGLLDYLAVLLWVVGFAFESVGDWQLTRFRNDPASKGQVMDRGLWRYTRHPNYFGDAVVWWGLFLFATHHWVGLLTVVAPIAMTFTLANGTGKPMLEKGMEKRRPGYADYVRRTSGFVPWPPKKAAS</sequence>
<dbReference type="PROSITE" id="PS50244">
    <property type="entry name" value="S5A_REDUCTASE"/>
    <property type="match status" value="1"/>
</dbReference>
<dbReference type="AlphaFoldDB" id="A0A2T0T9P5"/>
<dbReference type="EMBL" id="PVTF01000004">
    <property type="protein sequence ID" value="PRY42359.1"/>
    <property type="molecule type" value="Genomic_DNA"/>
</dbReference>
<dbReference type="Proteomes" id="UP000239494">
    <property type="component" value="Unassembled WGS sequence"/>
</dbReference>
<dbReference type="RefSeq" id="WP_245886468.1">
    <property type="nucleotide sequence ID" value="NZ_PVTF01000004.1"/>
</dbReference>
<evidence type="ECO:0000313" key="2">
    <source>
        <dbReference type="EMBL" id="PRY42359.1"/>
    </source>
</evidence>
<dbReference type="InterPro" id="IPR010721">
    <property type="entry name" value="UstE-like"/>
</dbReference>
<keyword evidence="3" id="KW-1185">Reference proteome</keyword>
<feature type="transmembrane region" description="Helical" evidence="1">
    <location>
        <begin position="63"/>
        <end position="82"/>
    </location>
</feature>